<comment type="caution">
    <text evidence="1">The sequence shown here is derived from an EMBL/GenBank/DDBJ whole genome shotgun (WGS) entry which is preliminary data.</text>
</comment>
<dbReference type="Proteomes" id="UP000032305">
    <property type="component" value="Unassembled WGS sequence"/>
</dbReference>
<accession>A0A0A1WDG4</accession>
<gene>
    <name evidence="1" type="ORF">SP5_110_00020</name>
</gene>
<name>A0A0A1WDG4_9SPHN</name>
<dbReference type="EMBL" id="BBPI01000110">
    <property type="protein sequence ID" value="GAM02974.1"/>
    <property type="molecule type" value="Genomic_DNA"/>
</dbReference>
<dbReference type="AlphaFoldDB" id="A0A0A1WDG4"/>
<keyword evidence="2" id="KW-1185">Reference proteome</keyword>
<protein>
    <submittedName>
        <fullName evidence="1">Uncharacterized protein</fullName>
    </submittedName>
</protein>
<evidence type="ECO:0000313" key="2">
    <source>
        <dbReference type="Proteomes" id="UP000032305"/>
    </source>
</evidence>
<evidence type="ECO:0000313" key="1">
    <source>
        <dbReference type="EMBL" id="GAM02974.1"/>
    </source>
</evidence>
<sequence>MILLERFSPELNQRGFTRPWFSDSRSVLAKEAGMDGSSFIA</sequence>
<organism evidence="1 2">
    <name type="scientific">Sphingomonas parapaucimobilis NBRC 15100</name>
    <dbReference type="NCBI Taxonomy" id="1219049"/>
    <lineage>
        <taxon>Bacteria</taxon>
        <taxon>Pseudomonadati</taxon>
        <taxon>Pseudomonadota</taxon>
        <taxon>Alphaproteobacteria</taxon>
        <taxon>Sphingomonadales</taxon>
        <taxon>Sphingomonadaceae</taxon>
        <taxon>Sphingomonas</taxon>
    </lineage>
</organism>
<reference evidence="1 2" key="1">
    <citation type="submission" date="2014-11" db="EMBL/GenBank/DDBJ databases">
        <title>Whole genome shotgun sequence of Sphingomonas parapaucimobilis NBRC 15100.</title>
        <authorList>
            <person name="Katano-Makiyama Y."/>
            <person name="Hosoyama A."/>
            <person name="Hashimoto M."/>
            <person name="Hosoyama Y."/>
            <person name="Noguchi M."/>
            <person name="Numata M."/>
            <person name="Tsuchikane K."/>
            <person name="Hirakata S."/>
            <person name="Uohara A."/>
            <person name="Shimodaira J."/>
            <person name="Ohji S."/>
            <person name="Ichikawa N."/>
            <person name="Kimura A."/>
            <person name="Yamazoe A."/>
            <person name="Fujita N."/>
        </authorList>
    </citation>
    <scope>NUCLEOTIDE SEQUENCE [LARGE SCALE GENOMIC DNA]</scope>
    <source>
        <strain evidence="1 2">NBRC 15100</strain>
    </source>
</reference>
<proteinExistence type="predicted"/>